<dbReference type="PROSITE" id="PS00070">
    <property type="entry name" value="ALDEHYDE_DEHYDR_CYS"/>
    <property type="match status" value="1"/>
</dbReference>
<evidence type="ECO:0000313" key="5">
    <source>
        <dbReference type="EMBL" id="ASR51159.1"/>
    </source>
</evidence>
<dbReference type="InterPro" id="IPR016162">
    <property type="entry name" value="Ald_DH_N"/>
</dbReference>
<dbReference type="RefSeq" id="WP_117351934.1">
    <property type="nucleotide sequence ID" value="NZ_CP020083.1"/>
</dbReference>
<dbReference type="EMBL" id="CP020083">
    <property type="protein sequence ID" value="ASR51159.1"/>
    <property type="molecule type" value="Genomic_DNA"/>
</dbReference>
<dbReference type="Gene3D" id="3.40.605.10">
    <property type="entry name" value="Aldehyde Dehydrogenase, Chain A, domain 1"/>
    <property type="match status" value="1"/>
</dbReference>
<evidence type="ECO:0000313" key="6">
    <source>
        <dbReference type="Proteomes" id="UP000258016"/>
    </source>
</evidence>
<comment type="similarity">
    <text evidence="3">Belongs to the aldehyde dehydrogenase family.</text>
</comment>
<reference evidence="5 6" key="1">
    <citation type="submission" date="2017-03" db="EMBL/GenBank/DDBJ databases">
        <title>Complete genome sequence of Blastomonas fulva degrading microcsystin LR.</title>
        <authorList>
            <person name="Lee H.-g."/>
            <person name="Jin L."/>
            <person name="oh H.-M."/>
        </authorList>
    </citation>
    <scope>NUCLEOTIDE SEQUENCE [LARGE SCALE GENOMIC DNA]</scope>
    <source>
        <strain evidence="5 6">T2</strain>
    </source>
</reference>
<organism evidence="5 6">
    <name type="scientific">Blastomonas fulva</name>
    <dbReference type="NCBI Taxonomy" id="1550728"/>
    <lineage>
        <taxon>Bacteria</taxon>
        <taxon>Pseudomonadati</taxon>
        <taxon>Pseudomonadota</taxon>
        <taxon>Alphaproteobacteria</taxon>
        <taxon>Sphingomonadales</taxon>
        <taxon>Sphingomonadaceae</taxon>
        <taxon>Blastomonas</taxon>
    </lineage>
</organism>
<sequence length="500" mass="51780">MAFARPPLSDSVTAFLARRGQGQGLLIGGEWTGGQGETFATVDPAIGDQIGVLPRGGAPEIDAAVAAARAALAGWKATTPLNRAKILWAAADLIEAHIDELAEIETLDQGKPLFVGRWAEIPGAVNQFRFFAGQAMAIEGQVIESSIDYQPAGKKMASWTKREPVGVVGAIVPWNSPLVLTAMKLAPALAAGCTIVLKPAENTSLSALRLGELLMEAGLPAGVLNIVTGLGGEAGAALAAHHGVDKIAFTGSTQTGRAIIDAAKGNLKRVSLELGGKSPMIVMPDADLELAIPGVANAIFFNGGQVCVAGSRLYVHSAIKDELLKGVAAYAQGLVAGHGLDPATQMGPLVSRAQAERVEGFISAARDGGATVLTGGERFGEAGTFVQPTVITDVTPDLPIVREEVFGPVLVAQQFDDADAVIAAANDSDYGLAASIWTQSLSHAHRMADAIEAGTVWINCHLMYDAALPIGGIKQSGYGRDSGRAALDSYLEWKTVCAVI</sequence>
<evidence type="ECO:0000256" key="3">
    <source>
        <dbReference type="RuleBase" id="RU003345"/>
    </source>
</evidence>
<dbReference type="InterPro" id="IPR029510">
    <property type="entry name" value="Ald_DH_CS_GLU"/>
</dbReference>
<feature type="domain" description="Aldehyde dehydrogenase" evidence="4">
    <location>
        <begin position="31"/>
        <end position="496"/>
    </location>
</feature>
<dbReference type="GeneID" id="303485224"/>
<dbReference type="PANTHER" id="PTHR11699">
    <property type="entry name" value="ALDEHYDE DEHYDROGENASE-RELATED"/>
    <property type="match status" value="1"/>
</dbReference>
<evidence type="ECO:0000259" key="4">
    <source>
        <dbReference type="Pfam" id="PF00171"/>
    </source>
</evidence>
<protein>
    <submittedName>
        <fullName evidence="5">Betaine-aldehyde dehydrogenase</fullName>
    </submittedName>
</protein>
<dbReference type="Gene3D" id="3.40.309.10">
    <property type="entry name" value="Aldehyde Dehydrogenase, Chain A, domain 2"/>
    <property type="match status" value="1"/>
</dbReference>
<dbReference type="InterPro" id="IPR015590">
    <property type="entry name" value="Aldehyde_DH_dom"/>
</dbReference>
<name>A0ABN5B5X5_9SPHN</name>
<evidence type="ECO:0000256" key="2">
    <source>
        <dbReference type="PROSITE-ProRule" id="PRU10007"/>
    </source>
</evidence>
<dbReference type="Proteomes" id="UP000258016">
    <property type="component" value="Chromosome"/>
</dbReference>
<accession>A0ABN5B5X5</accession>
<keyword evidence="1 3" id="KW-0560">Oxidoreductase</keyword>
<dbReference type="InterPro" id="IPR016163">
    <property type="entry name" value="Ald_DH_C"/>
</dbReference>
<dbReference type="PROSITE" id="PS00687">
    <property type="entry name" value="ALDEHYDE_DEHYDR_GLU"/>
    <property type="match status" value="1"/>
</dbReference>
<dbReference type="Pfam" id="PF00171">
    <property type="entry name" value="Aldedh"/>
    <property type="match status" value="1"/>
</dbReference>
<evidence type="ECO:0000256" key="1">
    <source>
        <dbReference type="ARBA" id="ARBA00023002"/>
    </source>
</evidence>
<proteinExistence type="inferred from homology"/>
<dbReference type="SUPFAM" id="SSF53720">
    <property type="entry name" value="ALDH-like"/>
    <property type="match status" value="1"/>
</dbReference>
<feature type="active site" evidence="2">
    <location>
        <position position="273"/>
    </location>
</feature>
<dbReference type="InterPro" id="IPR016160">
    <property type="entry name" value="Ald_DH_CS_CYS"/>
</dbReference>
<gene>
    <name evidence="5" type="ORF">B5J99_06480</name>
</gene>
<dbReference type="InterPro" id="IPR016161">
    <property type="entry name" value="Ald_DH/histidinol_DH"/>
</dbReference>
<keyword evidence="6" id="KW-1185">Reference proteome</keyword>